<reference evidence="1 2" key="2">
    <citation type="journal article" date="2022" name="Mol. Ecol. Resour.">
        <title>The genomes of chicory, endive, great burdock and yacon provide insights into Asteraceae paleo-polyploidization history and plant inulin production.</title>
        <authorList>
            <person name="Fan W."/>
            <person name="Wang S."/>
            <person name="Wang H."/>
            <person name="Wang A."/>
            <person name="Jiang F."/>
            <person name="Liu H."/>
            <person name="Zhao H."/>
            <person name="Xu D."/>
            <person name="Zhang Y."/>
        </authorList>
    </citation>
    <scope>NUCLEOTIDE SEQUENCE [LARGE SCALE GENOMIC DNA]</scope>
    <source>
        <strain evidence="2">cv. Yunnan</strain>
        <tissue evidence="1">Leaves</tissue>
    </source>
</reference>
<evidence type="ECO:0000313" key="2">
    <source>
        <dbReference type="Proteomes" id="UP001056120"/>
    </source>
</evidence>
<comment type="caution">
    <text evidence="1">The sequence shown here is derived from an EMBL/GenBank/DDBJ whole genome shotgun (WGS) entry which is preliminary data.</text>
</comment>
<evidence type="ECO:0000313" key="1">
    <source>
        <dbReference type="EMBL" id="KAI3705874.1"/>
    </source>
</evidence>
<accession>A0ACB9A7C1</accession>
<protein>
    <submittedName>
        <fullName evidence="1">Uncharacterized protein</fullName>
    </submittedName>
</protein>
<name>A0ACB9A7C1_9ASTR</name>
<reference evidence="2" key="1">
    <citation type="journal article" date="2022" name="Mol. Ecol. Resour.">
        <title>The genomes of chicory, endive, great burdock and yacon provide insights into Asteraceae palaeo-polyploidization history and plant inulin production.</title>
        <authorList>
            <person name="Fan W."/>
            <person name="Wang S."/>
            <person name="Wang H."/>
            <person name="Wang A."/>
            <person name="Jiang F."/>
            <person name="Liu H."/>
            <person name="Zhao H."/>
            <person name="Xu D."/>
            <person name="Zhang Y."/>
        </authorList>
    </citation>
    <scope>NUCLEOTIDE SEQUENCE [LARGE SCALE GENOMIC DNA]</scope>
    <source>
        <strain evidence="2">cv. Yunnan</strain>
    </source>
</reference>
<gene>
    <name evidence="1" type="ORF">L1987_76123</name>
</gene>
<dbReference type="EMBL" id="CM042042">
    <property type="protein sequence ID" value="KAI3705874.1"/>
    <property type="molecule type" value="Genomic_DNA"/>
</dbReference>
<sequence>MIPPHEIVARSYVTFSVFEGAGRTPKGRDLCRVRNAVFQKTGRLKSDIFVRLLVNSDEGYAKSKLIFKNIIALCKLFCS</sequence>
<proteinExistence type="predicted"/>
<dbReference type="Proteomes" id="UP001056120">
    <property type="component" value="Linkage Group LG25"/>
</dbReference>
<keyword evidence="2" id="KW-1185">Reference proteome</keyword>
<organism evidence="1 2">
    <name type="scientific">Smallanthus sonchifolius</name>
    <dbReference type="NCBI Taxonomy" id="185202"/>
    <lineage>
        <taxon>Eukaryota</taxon>
        <taxon>Viridiplantae</taxon>
        <taxon>Streptophyta</taxon>
        <taxon>Embryophyta</taxon>
        <taxon>Tracheophyta</taxon>
        <taxon>Spermatophyta</taxon>
        <taxon>Magnoliopsida</taxon>
        <taxon>eudicotyledons</taxon>
        <taxon>Gunneridae</taxon>
        <taxon>Pentapetalae</taxon>
        <taxon>asterids</taxon>
        <taxon>campanulids</taxon>
        <taxon>Asterales</taxon>
        <taxon>Asteraceae</taxon>
        <taxon>Asteroideae</taxon>
        <taxon>Heliantheae alliance</taxon>
        <taxon>Millerieae</taxon>
        <taxon>Smallanthus</taxon>
    </lineage>
</organism>